<comment type="caution">
    <text evidence="9">The sequence shown here is derived from an EMBL/GenBank/DDBJ whole genome shotgun (WGS) entry which is preliminary data.</text>
</comment>
<evidence type="ECO:0000256" key="3">
    <source>
        <dbReference type="ARBA" id="ARBA00022801"/>
    </source>
</evidence>
<dbReference type="EMBL" id="JBHTAJ010000109">
    <property type="protein sequence ID" value="MFC7184578.1"/>
    <property type="molecule type" value="Genomic_DNA"/>
</dbReference>
<keyword evidence="2" id="KW-0479">Metal-binding</keyword>
<evidence type="ECO:0000256" key="4">
    <source>
        <dbReference type="ARBA" id="ARBA00022833"/>
    </source>
</evidence>
<evidence type="ECO:0000313" key="9">
    <source>
        <dbReference type="EMBL" id="MFC7184578.1"/>
    </source>
</evidence>
<dbReference type="PANTHER" id="PTHR34978">
    <property type="entry name" value="POSSIBLE SENSOR-TRANSDUCER PROTEIN BLAR"/>
    <property type="match status" value="1"/>
</dbReference>
<keyword evidence="10" id="KW-1185">Reference proteome</keyword>
<evidence type="ECO:0000313" key="10">
    <source>
        <dbReference type="Proteomes" id="UP001596435"/>
    </source>
</evidence>
<dbReference type="PANTHER" id="PTHR34978:SF3">
    <property type="entry name" value="SLR0241 PROTEIN"/>
    <property type="match status" value="1"/>
</dbReference>
<keyword evidence="4 6" id="KW-0862">Zinc</keyword>
<protein>
    <submittedName>
        <fullName evidence="9">M56 family metallopeptidase</fullName>
    </submittedName>
</protein>
<dbReference type="Proteomes" id="UP001596435">
    <property type="component" value="Unassembled WGS sequence"/>
</dbReference>
<evidence type="ECO:0000256" key="6">
    <source>
        <dbReference type="RuleBase" id="RU003983"/>
    </source>
</evidence>
<proteinExistence type="inferred from homology"/>
<dbReference type="Pfam" id="PF01435">
    <property type="entry name" value="Peptidase_M48"/>
    <property type="match status" value="1"/>
</dbReference>
<dbReference type="RefSeq" id="WP_380232826.1">
    <property type="nucleotide sequence ID" value="NZ_JBHTAJ010000109.1"/>
</dbReference>
<keyword evidence="7" id="KW-1133">Transmembrane helix</keyword>
<organism evidence="9 10">
    <name type="scientific">Kitasatospora paranensis</name>
    <dbReference type="NCBI Taxonomy" id="258053"/>
    <lineage>
        <taxon>Bacteria</taxon>
        <taxon>Bacillati</taxon>
        <taxon>Actinomycetota</taxon>
        <taxon>Actinomycetes</taxon>
        <taxon>Kitasatosporales</taxon>
        <taxon>Streptomycetaceae</taxon>
        <taxon>Kitasatospora</taxon>
    </lineage>
</organism>
<evidence type="ECO:0000259" key="8">
    <source>
        <dbReference type="Pfam" id="PF01435"/>
    </source>
</evidence>
<dbReference type="CDD" id="cd07326">
    <property type="entry name" value="M56_BlaR1_MecR1_like"/>
    <property type="match status" value="1"/>
</dbReference>
<feature type="domain" description="Peptidase M48" evidence="8">
    <location>
        <begin position="126"/>
        <end position="180"/>
    </location>
</feature>
<name>A0ABW2G4X6_9ACTN</name>
<gene>
    <name evidence="9" type="ORF">ACFQMG_34010</name>
</gene>
<evidence type="ECO:0000256" key="2">
    <source>
        <dbReference type="ARBA" id="ARBA00022723"/>
    </source>
</evidence>
<keyword evidence="5 6" id="KW-0482">Metalloprotease</keyword>
<feature type="non-terminal residue" evidence="9">
    <location>
        <position position="217"/>
    </location>
</feature>
<keyword evidence="7" id="KW-0472">Membrane</keyword>
<dbReference type="InterPro" id="IPR001915">
    <property type="entry name" value="Peptidase_M48"/>
</dbReference>
<keyword evidence="3 6" id="KW-0378">Hydrolase</keyword>
<reference evidence="10" key="1">
    <citation type="journal article" date="2019" name="Int. J. Syst. Evol. Microbiol.">
        <title>The Global Catalogue of Microorganisms (GCM) 10K type strain sequencing project: providing services to taxonomists for standard genome sequencing and annotation.</title>
        <authorList>
            <consortium name="The Broad Institute Genomics Platform"/>
            <consortium name="The Broad Institute Genome Sequencing Center for Infectious Disease"/>
            <person name="Wu L."/>
            <person name="Ma J."/>
        </authorList>
    </citation>
    <scope>NUCLEOTIDE SEQUENCE [LARGE SCALE GENOMIC DNA]</scope>
    <source>
        <strain evidence="10">CGMCC 1.12859</strain>
    </source>
</reference>
<feature type="transmembrane region" description="Helical" evidence="7">
    <location>
        <begin position="81"/>
        <end position="101"/>
    </location>
</feature>
<keyword evidence="1 6" id="KW-0645">Protease</keyword>
<comment type="similarity">
    <text evidence="6">Belongs to the peptidase M48 family.</text>
</comment>
<feature type="transmembrane region" description="Helical" evidence="7">
    <location>
        <begin position="31"/>
        <end position="53"/>
    </location>
</feature>
<evidence type="ECO:0000256" key="7">
    <source>
        <dbReference type="SAM" id="Phobius"/>
    </source>
</evidence>
<comment type="cofactor">
    <cofactor evidence="6">
        <name>Zn(2+)</name>
        <dbReference type="ChEBI" id="CHEBI:29105"/>
    </cofactor>
    <text evidence="6">Binds 1 zinc ion per subunit.</text>
</comment>
<sequence>MSLAVWVPLFLPLLAAPLARRLADRCTPRAAALLLAGTAGALAAGTVVSLGLLALAGLLRLPFVAGLAHLAPHWLPAASAVPAGAAVLALIAVTALVSGAARRQYADLARARRTLHTATADGPLALLHDERADAYALPGRPGRIVVTTGMLDALPAAERAALLAHEHAHLAGRHHLFLALGEYAAAVHPALRGLRPALGFHLERWADESAAHAVGDR</sequence>
<dbReference type="InterPro" id="IPR052173">
    <property type="entry name" value="Beta-lactam_resp_regulator"/>
</dbReference>
<dbReference type="Gene3D" id="3.30.2010.10">
    <property type="entry name" value="Metalloproteases ('zincins'), catalytic domain"/>
    <property type="match status" value="1"/>
</dbReference>
<evidence type="ECO:0000256" key="5">
    <source>
        <dbReference type="ARBA" id="ARBA00023049"/>
    </source>
</evidence>
<keyword evidence="7" id="KW-0812">Transmembrane</keyword>
<accession>A0ABW2G4X6</accession>
<evidence type="ECO:0000256" key="1">
    <source>
        <dbReference type="ARBA" id="ARBA00022670"/>
    </source>
</evidence>